<name>A0ABN8IXG6_9NEOP</name>
<evidence type="ECO:0000313" key="1">
    <source>
        <dbReference type="EMBL" id="CAH2069202.1"/>
    </source>
</evidence>
<evidence type="ECO:0000313" key="2">
    <source>
        <dbReference type="Proteomes" id="UP000837857"/>
    </source>
</evidence>
<feature type="non-terminal residue" evidence="1">
    <location>
        <position position="71"/>
    </location>
</feature>
<keyword evidence="2" id="KW-1185">Reference proteome</keyword>
<proteinExistence type="predicted"/>
<gene>
    <name evidence="1" type="ORF">IPOD504_LOCUS14787</name>
</gene>
<protein>
    <submittedName>
        <fullName evidence="1">Uncharacterized protein</fullName>
    </submittedName>
</protein>
<organism evidence="1 2">
    <name type="scientific">Iphiclides podalirius</name>
    <name type="common">scarce swallowtail</name>
    <dbReference type="NCBI Taxonomy" id="110791"/>
    <lineage>
        <taxon>Eukaryota</taxon>
        <taxon>Metazoa</taxon>
        <taxon>Ecdysozoa</taxon>
        <taxon>Arthropoda</taxon>
        <taxon>Hexapoda</taxon>
        <taxon>Insecta</taxon>
        <taxon>Pterygota</taxon>
        <taxon>Neoptera</taxon>
        <taxon>Endopterygota</taxon>
        <taxon>Lepidoptera</taxon>
        <taxon>Glossata</taxon>
        <taxon>Ditrysia</taxon>
        <taxon>Papilionoidea</taxon>
        <taxon>Papilionidae</taxon>
        <taxon>Papilioninae</taxon>
        <taxon>Iphiclides</taxon>
    </lineage>
</organism>
<reference evidence="1" key="1">
    <citation type="submission" date="2022-03" db="EMBL/GenBank/DDBJ databases">
        <authorList>
            <person name="Martin H S."/>
        </authorList>
    </citation>
    <scope>NUCLEOTIDE SEQUENCE</scope>
</reference>
<accession>A0ABN8IXG6</accession>
<dbReference type="Proteomes" id="UP000837857">
    <property type="component" value="Chromosome 5"/>
</dbReference>
<sequence>MLCNNAKELAKRVRCDKRSGDCIALRVAYLLPAPDSTLRPYLAFFARDETAQDCRRFDPNGQAHKWGDAMD</sequence>
<dbReference type="EMBL" id="OW152817">
    <property type="protein sequence ID" value="CAH2069202.1"/>
    <property type="molecule type" value="Genomic_DNA"/>
</dbReference>